<dbReference type="InterPro" id="IPR052853">
    <property type="entry name" value="Actin_dynamics_regulator"/>
</dbReference>
<evidence type="ECO:0000256" key="1">
    <source>
        <dbReference type="SAM" id="MobiDB-lite"/>
    </source>
</evidence>
<dbReference type="EMBL" id="NBAG03000215">
    <property type="protein sequence ID" value="PNI82497.1"/>
    <property type="molecule type" value="Genomic_DNA"/>
</dbReference>
<protein>
    <submittedName>
        <fullName evidence="2">KIAA1211 isoform 8</fullName>
    </submittedName>
</protein>
<dbReference type="Proteomes" id="UP000236370">
    <property type="component" value="Unassembled WGS sequence"/>
</dbReference>
<sequence length="84" mass="9932">QTPEAGRKEKPMLQSRHSLDGSKLTEKVETAQPLWITLALQKQKGFREQQATREERKQAREAKQAEKLSKENWRSPTRLPQHRW</sequence>
<name>A0A2J8PER0_PANTR</name>
<comment type="caution">
    <text evidence="2">The sequence shown here is derived from an EMBL/GenBank/DDBJ whole genome shotgun (WGS) entry which is preliminary data.</text>
</comment>
<evidence type="ECO:0000313" key="2">
    <source>
        <dbReference type="EMBL" id="PNI82497.1"/>
    </source>
</evidence>
<feature type="region of interest" description="Disordered" evidence="1">
    <location>
        <begin position="1"/>
        <end position="28"/>
    </location>
</feature>
<dbReference type="PANTHER" id="PTHR47574">
    <property type="entry name" value="CANCER-RELATED REGULATOR OF ACTIN DYNAMICS"/>
    <property type="match status" value="1"/>
</dbReference>
<feature type="non-terminal residue" evidence="2">
    <location>
        <position position="1"/>
    </location>
</feature>
<dbReference type="PANTHER" id="PTHR47574:SF3">
    <property type="entry name" value="CAPPING PROTEIN-INHIBITING REGULATOR OF ACTIN DYNAMICS"/>
    <property type="match status" value="1"/>
</dbReference>
<reference evidence="2 3" key="1">
    <citation type="submission" date="2017-12" db="EMBL/GenBank/DDBJ databases">
        <title>High-resolution comparative analysis of great ape genomes.</title>
        <authorList>
            <person name="Pollen A."/>
            <person name="Hastie A."/>
            <person name="Hormozdiari F."/>
            <person name="Dougherty M."/>
            <person name="Liu R."/>
            <person name="Chaisson M."/>
            <person name="Hoppe E."/>
            <person name="Hill C."/>
            <person name="Pang A."/>
            <person name="Hillier L."/>
            <person name="Baker C."/>
            <person name="Armstrong J."/>
            <person name="Shendure J."/>
            <person name="Paten B."/>
            <person name="Wilson R."/>
            <person name="Chao H."/>
            <person name="Schneider V."/>
            <person name="Ventura M."/>
            <person name="Kronenberg Z."/>
            <person name="Murali S."/>
            <person name="Gordon D."/>
            <person name="Cantsilieris S."/>
            <person name="Munson K."/>
            <person name="Nelson B."/>
            <person name="Raja A."/>
            <person name="Underwood J."/>
            <person name="Diekhans M."/>
            <person name="Fiddes I."/>
            <person name="Haussler D."/>
            <person name="Eichler E."/>
        </authorList>
    </citation>
    <scope>NUCLEOTIDE SEQUENCE [LARGE SCALE GENOMIC DNA]</scope>
    <source>
        <strain evidence="2">Yerkes chimp pedigree #C0471</strain>
    </source>
</reference>
<proteinExistence type="predicted"/>
<feature type="compositionally biased region" description="Basic and acidic residues" evidence="1">
    <location>
        <begin position="45"/>
        <end position="73"/>
    </location>
</feature>
<dbReference type="AlphaFoldDB" id="A0A2J8PER0"/>
<evidence type="ECO:0000313" key="3">
    <source>
        <dbReference type="Proteomes" id="UP000236370"/>
    </source>
</evidence>
<accession>A0A2J8PER0</accession>
<gene>
    <name evidence="2" type="ORF">CK820_G0003240</name>
</gene>
<feature type="region of interest" description="Disordered" evidence="1">
    <location>
        <begin position="43"/>
        <end position="84"/>
    </location>
</feature>
<organism evidence="2 3">
    <name type="scientific">Pan troglodytes</name>
    <name type="common">Chimpanzee</name>
    <dbReference type="NCBI Taxonomy" id="9598"/>
    <lineage>
        <taxon>Eukaryota</taxon>
        <taxon>Metazoa</taxon>
        <taxon>Chordata</taxon>
        <taxon>Craniata</taxon>
        <taxon>Vertebrata</taxon>
        <taxon>Euteleostomi</taxon>
        <taxon>Mammalia</taxon>
        <taxon>Eutheria</taxon>
        <taxon>Euarchontoglires</taxon>
        <taxon>Primates</taxon>
        <taxon>Haplorrhini</taxon>
        <taxon>Catarrhini</taxon>
        <taxon>Hominidae</taxon>
        <taxon>Pan</taxon>
    </lineage>
</organism>